<evidence type="ECO:0000313" key="2">
    <source>
        <dbReference type="Proteomes" id="UP001157126"/>
    </source>
</evidence>
<protein>
    <submittedName>
        <fullName evidence="1">Uncharacterized protein</fullName>
    </submittedName>
</protein>
<comment type="caution">
    <text evidence="1">The sequence shown here is derived from an EMBL/GenBank/DDBJ whole genome shotgun (WGS) entry which is preliminary data.</text>
</comment>
<sequence length="103" mass="10604">MPDRVEGDLGQAQTQASALLAALVGEGSEGVGGAVTHEVQGAGADGEAPAFVPAGSVRSRLRLNSRSWCSSAQTTWHDRIPTPVTHRRPSTRAFATAASYCAG</sequence>
<proteinExistence type="predicted"/>
<organism evidence="1 2">
    <name type="scientific">Mobilicoccus caccae</name>
    <dbReference type="NCBI Taxonomy" id="1859295"/>
    <lineage>
        <taxon>Bacteria</taxon>
        <taxon>Bacillati</taxon>
        <taxon>Actinomycetota</taxon>
        <taxon>Actinomycetes</taxon>
        <taxon>Micrococcales</taxon>
        <taxon>Dermatophilaceae</taxon>
        <taxon>Mobilicoccus</taxon>
    </lineage>
</organism>
<dbReference type="EMBL" id="BSUO01000001">
    <property type="protein sequence ID" value="GMA39116.1"/>
    <property type="molecule type" value="Genomic_DNA"/>
</dbReference>
<gene>
    <name evidence="1" type="ORF">GCM10025883_11610</name>
</gene>
<reference evidence="2" key="1">
    <citation type="journal article" date="2019" name="Int. J. Syst. Evol. Microbiol.">
        <title>The Global Catalogue of Microorganisms (GCM) 10K type strain sequencing project: providing services to taxonomists for standard genome sequencing and annotation.</title>
        <authorList>
            <consortium name="The Broad Institute Genomics Platform"/>
            <consortium name="The Broad Institute Genome Sequencing Center for Infectious Disease"/>
            <person name="Wu L."/>
            <person name="Ma J."/>
        </authorList>
    </citation>
    <scope>NUCLEOTIDE SEQUENCE [LARGE SCALE GENOMIC DNA]</scope>
    <source>
        <strain evidence="2">NBRC 113072</strain>
    </source>
</reference>
<keyword evidence="2" id="KW-1185">Reference proteome</keyword>
<dbReference type="Proteomes" id="UP001157126">
    <property type="component" value="Unassembled WGS sequence"/>
</dbReference>
<name>A0ABQ6IN03_9MICO</name>
<evidence type="ECO:0000313" key="1">
    <source>
        <dbReference type="EMBL" id="GMA39116.1"/>
    </source>
</evidence>
<accession>A0ABQ6IN03</accession>